<dbReference type="Proteomes" id="UP000655570">
    <property type="component" value="Unassembled WGS sequence"/>
</dbReference>
<feature type="region of interest" description="Disordered" evidence="1">
    <location>
        <begin position="107"/>
        <end position="129"/>
    </location>
</feature>
<dbReference type="RefSeq" id="WP_191805467.1">
    <property type="nucleotide sequence ID" value="NZ_JACSQF010000019.1"/>
</dbReference>
<keyword evidence="3" id="KW-1185">Reference proteome</keyword>
<gene>
    <name evidence="2" type="ORF">H9641_16215</name>
</gene>
<protein>
    <recommendedName>
        <fullName evidence="4">Nucleotidyl transferase AbiEii/AbiGii toxin family protein</fullName>
    </recommendedName>
</protein>
<sequence length="279" mass="29259">MNRNGADDSMMVLVRCALLDALVALAAHRDAIVVVGAQAVYLHTGGADVALAEMTKDSDLVVDRRVLREDPRLESALTKAGFRQEGGSQPGAWISPTGVPVDLMVPEAQAGPGSRRSGKVPPHDDRATRRTAGLEAAVVDSAFVSIASLDPADTRTVSARVAGPAALLVAKAHKIGERIVEVERGRSSRLEDKDAHDVYRLLVGVPTEDLAAAFGRLLTDPLSQDATVNALRLLDELFGVGSGAVGSQMAGRAERGIGEPELVAQSVAALARELLDALR</sequence>
<comment type="caution">
    <text evidence="2">The sequence shown here is derived from an EMBL/GenBank/DDBJ whole genome shotgun (WGS) entry which is preliminary data.</text>
</comment>
<reference evidence="2 3" key="1">
    <citation type="submission" date="2020-08" db="EMBL/GenBank/DDBJ databases">
        <title>A Genomic Blueprint of the Chicken Gut Microbiome.</title>
        <authorList>
            <person name="Gilroy R."/>
            <person name="Ravi A."/>
            <person name="Getino M."/>
            <person name="Pursley I."/>
            <person name="Horton D.L."/>
            <person name="Alikhan N.-F."/>
            <person name="Baker D."/>
            <person name="Gharbi K."/>
            <person name="Hall N."/>
            <person name="Watson M."/>
            <person name="Adriaenssens E.M."/>
            <person name="Foster-Nyarko E."/>
            <person name="Jarju S."/>
            <person name="Secka A."/>
            <person name="Antonio M."/>
            <person name="Oren A."/>
            <person name="Chaudhuri R."/>
            <person name="La Ragione R.M."/>
            <person name="Hildebrand F."/>
            <person name="Pallen M.J."/>
        </authorList>
    </citation>
    <scope>NUCLEOTIDE SEQUENCE [LARGE SCALE GENOMIC DNA]</scope>
    <source>
        <strain evidence="2 3">Sa2CUA9</strain>
    </source>
</reference>
<dbReference type="EMBL" id="JACSQF010000019">
    <property type="protein sequence ID" value="MBD7982251.1"/>
    <property type="molecule type" value="Genomic_DNA"/>
</dbReference>
<evidence type="ECO:0000256" key="1">
    <source>
        <dbReference type="SAM" id="MobiDB-lite"/>
    </source>
</evidence>
<evidence type="ECO:0008006" key="4">
    <source>
        <dbReference type="Google" id="ProtNLM"/>
    </source>
</evidence>
<accession>A0ABR8U2K6</accession>
<evidence type="ECO:0000313" key="3">
    <source>
        <dbReference type="Proteomes" id="UP000655570"/>
    </source>
</evidence>
<organism evidence="2 3">
    <name type="scientific">Oerskovia merdavium</name>
    <dbReference type="NCBI Taxonomy" id="2762227"/>
    <lineage>
        <taxon>Bacteria</taxon>
        <taxon>Bacillati</taxon>
        <taxon>Actinomycetota</taxon>
        <taxon>Actinomycetes</taxon>
        <taxon>Micrococcales</taxon>
        <taxon>Cellulomonadaceae</taxon>
        <taxon>Oerskovia</taxon>
    </lineage>
</organism>
<name>A0ABR8U2K6_9CELL</name>
<proteinExistence type="predicted"/>
<evidence type="ECO:0000313" key="2">
    <source>
        <dbReference type="EMBL" id="MBD7982251.1"/>
    </source>
</evidence>